<feature type="domain" description="ARC105/Med15 mediator subunit C-terminal" evidence="2">
    <location>
        <begin position="506"/>
        <end position="609"/>
    </location>
</feature>
<dbReference type="InterPro" id="IPR048386">
    <property type="entry name" value="Med15_C"/>
</dbReference>
<sequence>MYSSNYQRPISPKVVGYGINYNQPQVHQNIPRQSFSPHQQYNQQYQYQNFPQQQYSYQQYNNVNPNYGIQHLQQSQTPTLKNNYQTQINIYQQQLPNYQNQVMANQYQLRTQQQYQNPNYPGTTPIQVPREQIYSGTQNFQPIHCRNLSSPYSRPSEIKVVQNNFQQYHGQQIINQVNDYVPENPYVVTAKRPINHPTSSPTTVQYSNYRKPDMGEMTVNENTFKHLEQMADKQNSNIHVIRNIPPNTIETQQQIVVNPHANTTLNTIDRNNSQTLPNQLNVLVQNPSVIQPIVQQNINSEVIIQDPDVEYDKAIKKLKDNQEKIKTILERQQIDGKITDAKERIERLERIINLQEKVSLTFIHRFINATDAKIMDENLCKPVMDAFDNIVKAGDQYRSFQIPHFDPFHELKEKFLQLPDAVNHSKLDEDDDPTPYYLRKEKDDNDKVVNKKGNDAKRRKLDTEVTAVNHHNEVTQQIDERTKIILGNDGKEHLTILCHNDKYLTLSDVITKDLKLCGKFQVDPNNIPISDHYRGVNFIIIFDKIGIPPLHLYIPIDYPKGICSIVNPNYNSEITDISLDKLISRVEQALPSLSVYRRIQNIAITWMNLAMNI</sequence>
<accession>A0A0N5BQC7</accession>
<name>A0A0N5BQC7_STREA</name>
<keyword evidence="3" id="KW-1185">Reference proteome</keyword>
<protein>
    <submittedName>
        <fullName evidence="4">Integrase catalytic domain-containing protein</fullName>
    </submittedName>
</protein>
<dbReference type="WBParaSite" id="SPAL_0000809200.1">
    <property type="protein sequence ID" value="SPAL_0000809200.1"/>
    <property type="gene ID" value="SPAL_0000809200"/>
</dbReference>
<dbReference type="AlphaFoldDB" id="A0A0N5BQC7"/>
<evidence type="ECO:0000313" key="4">
    <source>
        <dbReference type="WBParaSite" id="SPAL_0000809200.1"/>
    </source>
</evidence>
<evidence type="ECO:0000259" key="2">
    <source>
        <dbReference type="Pfam" id="PF21539"/>
    </source>
</evidence>
<organism evidence="3 4">
    <name type="scientific">Strongyloides papillosus</name>
    <name type="common">Intestinal threadworm</name>
    <dbReference type="NCBI Taxonomy" id="174720"/>
    <lineage>
        <taxon>Eukaryota</taxon>
        <taxon>Metazoa</taxon>
        <taxon>Ecdysozoa</taxon>
        <taxon>Nematoda</taxon>
        <taxon>Chromadorea</taxon>
        <taxon>Rhabditida</taxon>
        <taxon>Tylenchina</taxon>
        <taxon>Panagrolaimomorpha</taxon>
        <taxon>Strongyloidoidea</taxon>
        <taxon>Strongyloididae</taxon>
        <taxon>Strongyloides</taxon>
    </lineage>
</organism>
<evidence type="ECO:0000313" key="3">
    <source>
        <dbReference type="Proteomes" id="UP000046392"/>
    </source>
</evidence>
<feature type="coiled-coil region" evidence="1">
    <location>
        <begin position="311"/>
        <end position="358"/>
    </location>
</feature>
<reference evidence="4" key="1">
    <citation type="submission" date="2017-02" db="UniProtKB">
        <authorList>
            <consortium name="WormBaseParasite"/>
        </authorList>
    </citation>
    <scope>IDENTIFICATION</scope>
</reference>
<dbReference type="Proteomes" id="UP000046392">
    <property type="component" value="Unplaced"/>
</dbReference>
<proteinExistence type="predicted"/>
<dbReference type="STRING" id="174720.A0A0N5BQC7"/>
<evidence type="ECO:0000256" key="1">
    <source>
        <dbReference type="SAM" id="Coils"/>
    </source>
</evidence>
<dbReference type="Pfam" id="PF21539">
    <property type="entry name" value="Med15_C"/>
    <property type="match status" value="1"/>
</dbReference>
<keyword evidence="1" id="KW-0175">Coiled coil</keyword>